<evidence type="ECO:0000256" key="5">
    <source>
        <dbReference type="ARBA" id="ARBA00031395"/>
    </source>
</evidence>
<comment type="caution">
    <text evidence="9">The sequence shown here is derived from an EMBL/GenBank/DDBJ whole genome shotgun (WGS) entry which is preliminary data.</text>
</comment>
<sequence>MTGDDTKHLPLEDLHVAANARFGAFAGWSMPLTYPAGVMKEHLHTREHAGLFDISHMKLFEISGPGAGSLLNRTCPLDAGALEISQSKYTFFLNEAAGIIDDLIVTRLGQQRFMVVANAGNAEADEKHLRAFAVDSDTKGGFDAKVDALDRVFLAIQGPEAWAALSRAGIENGTLLFMHGFEPRENWFMSRSGYTGEDGFEIGLPEADARNLVAKLLEDERVMWVGLAARDSLRLEAGLCLHGLDITPEIDPASAGLMWAIPKDVRASGAFIGADALRSILERGPTQKRVGLKPEGRQPVRAGAALFDTDDNPAGHVTSGGFGPSAGHPVAMGYVQTALAKPGTKLFADVRGTKIPIDINPLPFTPHRYRKG</sequence>
<evidence type="ECO:0000259" key="8">
    <source>
        <dbReference type="Pfam" id="PF08669"/>
    </source>
</evidence>
<evidence type="ECO:0000256" key="1">
    <source>
        <dbReference type="ARBA" id="ARBA00008609"/>
    </source>
</evidence>
<dbReference type="EMBL" id="JBEPMC010000006">
    <property type="protein sequence ID" value="MET3580914.1"/>
    <property type="molecule type" value="Genomic_DNA"/>
</dbReference>
<dbReference type="Proteomes" id="UP001549204">
    <property type="component" value="Unassembled WGS sequence"/>
</dbReference>
<dbReference type="PANTHER" id="PTHR43757">
    <property type="entry name" value="AMINOMETHYLTRANSFERASE"/>
    <property type="match status" value="1"/>
</dbReference>
<evidence type="ECO:0000313" key="9">
    <source>
        <dbReference type="EMBL" id="MET3580914.1"/>
    </source>
</evidence>
<evidence type="ECO:0000256" key="4">
    <source>
        <dbReference type="ARBA" id="ARBA00022679"/>
    </source>
</evidence>
<evidence type="ECO:0000256" key="6">
    <source>
        <dbReference type="ARBA" id="ARBA00047665"/>
    </source>
</evidence>
<accession>A0ABV2GRY1</accession>
<dbReference type="NCBIfam" id="TIGR00528">
    <property type="entry name" value="gcvT"/>
    <property type="match status" value="1"/>
</dbReference>
<feature type="domain" description="Aminomethyltransferase C-terminal" evidence="8">
    <location>
        <begin position="288"/>
        <end position="364"/>
    </location>
</feature>
<dbReference type="SUPFAM" id="SSF101790">
    <property type="entry name" value="Aminomethyltransferase beta-barrel domain"/>
    <property type="match status" value="1"/>
</dbReference>
<dbReference type="NCBIfam" id="NF001567">
    <property type="entry name" value="PRK00389.1"/>
    <property type="match status" value="1"/>
</dbReference>
<comment type="catalytic activity">
    <reaction evidence="6">
        <text>N(6)-[(R)-S(8)-aminomethyldihydrolipoyl]-L-lysyl-[protein] + (6S)-5,6,7,8-tetrahydrofolate = N(6)-[(R)-dihydrolipoyl]-L-lysyl-[protein] + (6R)-5,10-methylene-5,6,7,8-tetrahydrofolate + NH4(+)</text>
        <dbReference type="Rhea" id="RHEA:16945"/>
        <dbReference type="Rhea" id="RHEA-COMP:10475"/>
        <dbReference type="Rhea" id="RHEA-COMP:10492"/>
        <dbReference type="ChEBI" id="CHEBI:15636"/>
        <dbReference type="ChEBI" id="CHEBI:28938"/>
        <dbReference type="ChEBI" id="CHEBI:57453"/>
        <dbReference type="ChEBI" id="CHEBI:83100"/>
        <dbReference type="ChEBI" id="CHEBI:83143"/>
        <dbReference type="EC" id="2.1.2.10"/>
    </reaction>
</comment>
<dbReference type="InterPro" id="IPR006223">
    <property type="entry name" value="GcvT"/>
</dbReference>
<name>A0ABV2GRY1_9HYPH</name>
<dbReference type="NCBIfam" id="NF010093">
    <property type="entry name" value="PRK13579.1"/>
    <property type="match status" value="1"/>
</dbReference>
<evidence type="ECO:0000259" key="7">
    <source>
        <dbReference type="Pfam" id="PF01571"/>
    </source>
</evidence>
<dbReference type="RefSeq" id="WP_354492545.1">
    <property type="nucleotide sequence ID" value="NZ_JBEPMC010000006.1"/>
</dbReference>
<dbReference type="InterPro" id="IPR013977">
    <property type="entry name" value="GcvT_C"/>
</dbReference>
<dbReference type="Gene3D" id="2.40.30.110">
    <property type="entry name" value="Aminomethyltransferase beta-barrel domains"/>
    <property type="match status" value="1"/>
</dbReference>
<dbReference type="GO" id="GO:0004047">
    <property type="term" value="F:aminomethyltransferase activity"/>
    <property type="evidence" value="ECO:0007669"/>
    <property type="project" value="UniProtKB-EC"/>
</dbReference>
<evidence type="ECO:0000256" key="2">
    <source>
        <dbReference type="ARBA" id="ARBA00012616"/>
    </source>
</evidence>
<evidence type="ECO:0000256" key="3">
    <source>
        <dbReference type="ARBA" id="ARBA00022576"/>
    </source>
</evidence>
<keyword evidence="3" id="KW-0032">Aminotransferase</keyword>
<dbReference type="InterPro" id="IPR028896">
    <property type="entry name" value="GcvT/YgfZ/DmdA"/>
</dbReference>
<proteinExistence type="inferred from homology"/>
<comment type="similarity">
    <text evidence="1">Belongs to the GcvT family.</text>
</comment>
<reference evidence="9 10" key="1">
    <citation type="submission" date="2024-06" db="EMBL/GenBank/DDBJ databases">
        <title>Genomic Encyclopedia of Type Strains, Phase IV (KMG-IV): sequencing the most valuable type-strain genomes for metagenomic binning, comparative biology and taxonomic classification.</title>
        <authorList>
            <person name="Goeker M."/>
        </authorList>
    </citation>
    <scope>NUCLEOTIDE SEQUENCE [LARGE SCALE GENOMIC DNA]</scope>
    <source>
        <strain evidence="9 10">DSM 100022</strain>
    </source>
</reference>
<dbReference type="InterPro" id="IPR029043">
    <property type="entry name" value="GcvT/YgfZ_C"/>
</dbReference>
<dbReference type="Pfam" id="PF01571">
    <property type="entry name" value="GCV_T"/>
    <property type="match status" value="1"/>
</dbReference>
<dbReference type="Gene3D" id="3.30.1360.120">
    <property type="entry name" value="Probable tRNA modification gtpase trme, domain 1"/>
    <property type="match status" value="1"/>
</dbReference>
<dbReference type="SUPFAM" id="SSF103025">
    <property type="entry name" value="Folate-binding domain"/>
    <property type="match status" value="1"/>
</dbReference>
<dbReference type="InterPro" id="IPR027266">
    <property type="entry name" value="TrmE/GcvT-like"/>
</dbReference>
<keyword evidence="10" id="KW-1185">Reference proteome</keyword>
<dbReference type="Pfam" id="PF08669">
    <property type="entry name" value="GCV_T_C"/>
    <property type="match status" value="1"/>
</dbReference>
<dbReference type="InterPro" id="IPR006222">
    <property type="entry name" value="GCVT_N"/>
</dbReference>
<dbReference type="PIRSF" id="PIRSF006487">
    <property type="entry name" value="GcvT"/>
    <property type="match status" value="1"/>
</dbReference>
<dbReference type="Gene3D" id="4.10.1250.10">
    <property type="entry name" value="Aminomethyltransferase fragment"/>
    <property type="match status" value="1"/>
</dbReference>
<dbReference type="EC" id="2.1.2.10" evidence="2"/>
<evidence type="ECO:0000313" key="10">
    <source>
        <dbReference type="Proteomes" id="UP001549204"/>
    </source>
</evidence>
<gene>
    <name evidence="9" type="ORF">ABID19_003953</name>
</gene>
<organism evidence="9 10">
    <name type="scientific">Mesorhizobium robiniae</name>
    <dbReference type="NCBI Taxonomy" id="559315"/>
    <lineage>
        <taxon>Bacteria</taxon>
        <taxon>Pseudomonadati</taxon>
        <taxon>Pseudomonadota</taxon>
        <taxon>Alphaproteobacteria</taxon>
        <taxon>Hyphomicrobiales</taxon>
        <taxon>Phyllobacteriaceae</taxon>
        <taxon>Mesorhizobium</taxon>
    </lineage>
</organism>
<keyword evidence="4 9" id="KW-0808">Transferase</keyword>
<protein>
    <recommendedName>
        <fullName evidence="2">aminomethyltransferase</fullName>
        <ecNumber evidence="2">2.1.2.10</ecNumber>
    </recommendedName>
    <alternativeName>
        <fullName evidence="5">Glycine cleavage system T protein</fullName>
    </alternativeName>
</protein>
<dbReference type="PANTHER" id="PTHR43757:SF2">
    <property type="entry name" value="AMINOMETHYLTRANSFERASE, MITOCHONDRIAL"/>
    <property type="match status" value="1"/>
</dbReference>
<dbReference type="Gene3D" id="3.30.70.1400">
    <property type="entry name" value="Aminomethyltransferase beta-barrel domains"/>
    <property type="match status" value="1"/>
</dbReference>
<feature type="domain" description="GCVT N-terminal" evidence="7">
    <location>
        <begin position="12"/>
        <end position="263"/>
    </location>
</feature>